<name>A0ABW6AYW3_9SPHI</name>
<accession>A0ABW6AYW3</accession>
<reference evidence="5" key="1">
    <citation type="journal article" date="2019" name="Int. J. Syst. Evol. Microbiol.">
        <title>The Global Catalogue of Microorganisms (GCM) 10K type strain sequencing project: providing services to taxonomists for standard genome sequencing and annotation.</title>
        <authorList>
            <consortium name="The Broad Institute Genomics Platform"/>
            <consortium name="The Broad Institute Genome Sequencing Center for Infectious Disease"/>
            <person name="Wu L."/>
            <person name="Ma J."/>
        </authorList>
    </citation>
    <scope>NUCLEOTIDE SEQUENCE [LARGE SCALE GENOMIC DNA]</scope>
    <source>
        <strain evidence="5">KCTC 23098</strain>
    </source>
</reference>
<dbReference type="Gene3D" id="3.40.50.150">
    <property type="entry name" value="Vaccinia Virus protein VP39"/>
    <property type="match status" value="2"/>
</dbReference>
<dbReference type="GO" id="GO:0032259">
    <property type="term" value="P:methylation"/>
    <property type="evidence" value="ECO:0007669"/>
    <property type="project" value="UniProtKB-KW"/>
</dbReference>
<proteinExistence type="predicted"/>
<dbReference type="GO" id="GO:0008168">
    <property type="term" value="F:methyltransferase activity"/>
    <property type="evidence" value="ECO:0007669"/>
    <property type="project" value="UniProtKB-KW"/>
</dbReference>
<dbReference type="InterPro" id="IPR012327">
    <property type="entry name" value="MeTrfase_D12"/>
</dbReference>
<dbReference type="PANTHER" id="PTHR30481:SF4">
    <property type="entry name" value="SITE-SPECIFIC DNA-METHYLTRANSFERASE (ADENINE-SPECIFIC)"/>
    <property type="match status" value="1"/>
</dbReference>
<evidence type="ECO:0000256" key="2">
    <source>
        <dbReference type="ARBA" id="ARBA00022679"/>
    </source>
</evidence>
<dbReference type="EMBL" id="JBHUPA010000002">
    <property type="protein sequence ID" value="MFD2961389.1"/>
    <property type="molecule type" value="Genomic_DNA"/>
</dbReference>
<evidence type="ECO:0000313" key="4">
    <source>
        <dbReference type="EMBL" id="MFD2961389.1"/>
    </source>
</evidence>
<evidence type="ECO:0000256" key="3">
    <source>
        <dbReference type="ARBA" id="ARBA00022691"/>
    </source>
</evidence>
<dbReference type="RefSeq" id="WP_377609567.1">
    <property type="nucleotide sequence ID" value="NZ_JBHUPA010000002.1"/>
</dbReference>
<protein>
    <submittedName>
        <fullName evidence="4">DNA adenine methylase</fullName>
    </submittedName>
</protein>
<gene>
    <name evidence="4" type="ORF">ACFS6J_06315</name>
</gene>
<dbReference type="PIRSF" id="PIRSF000398">
    <property type="entry name" value="M_m6A_EcoRV"/>
    <property type="match status" value="1"/>
</dbReference>
<evidence type="ECO:0000313" key="5">
    <source>
        <dbReference type="Proteomes" id="UP001597560"/>
    </source>
</evidence>
<dbReference type="PRINTS" id="PR00505">
    <property type="entry name" value="D12N6MTFRASE"/>
</dbReference>
<dbReference type="Proteomes" id="UP001597560">
    <property type="component" value="Unassembled WGS sequence"/>
</dbReference>
<dbReference type="Pfam" id="PF02086">
    <property type="entry name" value="MethyltransfD12"/>
    <property type="match status" value="1"/>
</dbReference>
<keyword evidence="3" id="KW-0949">S-adenosyl-L-methionine</keyword>
<dbReference type="InterPro" id="IPR012263">
    <property type="entry name" value="M_m6A_EcoRV"/>
</dbReference>
<organism evidence="4 5">
    <name type="scientific">Olivibacter jilunii</name>
    <dbReference type="NCBI Taxonomy" id="985016"/>
    <lineage>
        <taxon>Bacteria</taxon>
        <taxon>Pseudomonadati</taxon>
        <taxon>Bacteroidota</taxon>
        <taxon>Sphingobacteriia</taxon>
        <taxon>Sphingobacteriales</taxon>
        <taxon>Sphingobacteriaceae</taxon>
        <taxon>Olivibacter</taxon>
    </lineage>
</organism>
<comment type="caution">
    <text evidence="4">The sequence shown here is derived from an EMBL/GenBank/DDBJ whole genome shotgun (WGS) entry which is preliminary data.</text>
</comment>
<dbReference type="SUPFAM" id="SSF53335">
    <property type="entry name" value="S-adenosyl-L-methionine-dependent methyltransferases"/>
    <property type="match status" value="1"/>
</dbReference>
<sequence>MSRINLKTPISYYGGKQKLASKIVSVIPNHTLYCEPFLGGAAVFFAKEKSEVEVLNDTNREIMNFYRVIKDDFVSLDKEIKISLHSRDLHRKASVIYNNPDMFGEIKRAWALWLLSTQSFSSQLDSSWGFDKTKNTTTKKIINNRDRLDIDIAIRLQNVQLECADALYVIKSRDHEDAFFYCDPPYVGSDCGHYDGYADTDYENLLILLSNIKGRFLLSSYPSSILSKYAKENGWSQWSYETGVTVNQKSGYQKRKIEVLTANYRFD</sequence>
<keyword evidence="2" id="KW-0808">Transferase</keyword>
<dbReference type="InterPro" id="IPR029063">
    <property type="entry name" value="SAM-dependent_MTases_sf"/>
</dbReference>
<keyword evidence="5" id="KW-1185">Reference proteome</keyword>
<keyword evidence="1 4" id="KW-0489">Methyltransferase</keyword>
<evidence type="ECO:0000256" key="1">
    <source>
        <dbReference type="ARBA" id="ARBA00022603"/>
    </source>
</evidence>
<dbReference type="PANTHER" id="PTHR30481">
    <property type="entry name" value="DNA ADENINE METHYLASE"/>
    <property type="match status" value="1"/>
</dbReference>